<protein>
    <recommendedName>
        <fullName evidence="3">C1q domain-containing protein</fullName>
    </recommendedName>
</protein>
<keyword evidence="2" id="KW-1185">Reference proteome</keyword>
<sequence>MDDWESGEKPTAEKMNANIRDVGNFHKNKPTAKVSRKLTAQTLTTNTTIVFDQVNVDNDDMVDLGVSTTQITIRTAGYYLVVGTLIWAEPAAGLGYYRQGKILKNGALVTNDIRGPIGNSTAQGLTFAALPYCNVGDLLTLHMLHNATTSLTSLISDVDGCCSLLATWNNG</sequence>
<reference evidence="1 2" key="1">
    <citation type="submission" date="2020-08" db="EMBL/GenBank/DDBJ databases">
        <title>Sequencing the genomes of 1000 actinobacteria strains.</title>
        <authorList>
            <person name="Klenk H.-P."/>
        </authorList>
    </citation>
    <scope>NUCLEOTIDE SEQUENCE [LARGE SCALE GENOMIC DNA]</scope>
    <source>
        <strain evidence="1 2">DSM 45486</strain>
    </source>
</reference>
<gene>
    <name evidence="1" type="ORF">F4560_004419</name>
</gene>
<evidence type="ECO:0000313" key="1">
    <source>
        <dbReference type="EMBL" id="MBB5804651.1"/>
    </source>
</evidence>
<evidence type="ECO:0000313" key="2">
    <source>
        <dbReference type="Proteomes" id="UP000552097"/>
    </source>
</evidence>
<name>A0A7W9HMD0_9PSEU</name>
<dbReference type="Proteomes" id="UP000552097">
    <property type="component" value="Unassembled WGS sequence"/>
</dbReference>
<dbReference type="AlphaFoldDB" id="A0A7W9HMD0"/>
<organism evidence="1 2">
    <name type="scientific">Saccharothrix ecbatanensis</name>
    <dbReference type="NCBI Taxonomy" id="1105145"/>
    <lineage>
        <taxon>Bacteria</taxon>
        <taxon>Bacillati</taxon>
        <taxon>Actinomycetota</taxon>
        <taxon>Actinomycetes</taxon>
        <taxon>Pseudonocardiales</taxon>
        <taxon>Pseudonocardiaceae</taxon>
        <taxon>Saccharothrix</taxon>
    </lineage>
</organism>
<dbReference type="RefSeq" id="WP_184922637.1">
    <property type="nucleotide sequence ID" value="NZ_JACHMO010000001.1"/>
</dbReference>
<evidence type="ECO:0008006" key="3">
    <source>
        <dbReference type="Google" id="ProtNLM"/>
    </source>
</evidence>
<accession>A0A7W9HMD0</accession>
<comment type="caution">
    <text evidence="1">The sequence shown here is derived from an EMBL/GenBank/DDBJ whole genome shotgun (WGS) entry which is preliminary data.</text>
</comment>
<dbReference type="EMBL" id="JACHMO010000001">
    <property type="protein sequence ID" value="MBB5804651.1"/>
    <property type="molecule type" value="Genomic_DNA"/>
</dbReference>
<proteinExistence type="predicted"/>